<organism evidence="1">
    <name type="scientific">Arundo donax</name>
    <name type="common">Giant reed</name>
    <name type="synonym">Donax arundinaceus</name>
    <dbReference type="NCBI Taxonomy" id="35708"/>
    <lineage>
        <taxon>Eukaryota</taxon>
        <taxon>Viridiplantae</taxon>
        <taxon>Streptophyta</taxon>
        <taxon>Embryophyta</taxon>
        <taxon>Tracheophyta</taxon>
        <taxon>Spermatophyta</taxon>
        <taxon>Magnoliopsida</taxon>
        <taxon>Liliopsida</taxon>
        <taxon>Poales</taxon>
        <taxon>Poaceae</taxon>
        <taxon>PACMAD clade</taxon>
        <taxon>Arundinoideae</taxon>
        <taxon>Arundineae</taxon>
        <taxon>Arundo</taxon>
    </lineage>
</organism>
<name>A0A0A9FGW9_ARUDO</name>
<sequence length="36" mass="4077">MTFLIFAGHVNMIYNEFAPLSTFRSFAPEMHPTNSG</sequence>
<accession>A0A0A9FGW9</accession>
<proteinExistence type="predicted"/>
<reference evidence="1" key="2">
    <citation type="journal article" date="2015" name="Data Brief">
        <title>Shoot transcriptome of the giant reed, Arundo donax.</title>
        <authorList>
            <person name="Barrero R.A."/>
            <person name="Guerrero F.D."/>
            <person name="Moolhuijzen P."/>
            <person name="Goolsby J.A."/>
            <person name="Tidwell J."/>
            <person name="Bellgard S.E."/>
            <person name="Bellgard M.I."/>
        </authorList>
    </citation>
    <scope>NUCLEOTIDE SEQUENCE</scope>
    <source>
        <tissue evidence="1">Shoot tissue taken approximately 20 cm above the soil surface</tissue>
    </source>
</reference>
<dbReference type="AlphaFoldDB" id="A0A0A9FGW9"/>
<evidence type="ECO:0000313" key="1">
    <source>
        <dbReference type="EMBL" id="JAE11562.1"/>
    </source>
</evidence>
<reference evidence="1" key="1">
    <citation type="submission" date="2014-09" db="EMBL/GenBank/DDBJ databases">
        <authorList>
            <person name="Magalhaes I.L.F."/>
            <person name="Oliveira U."/>
            <person name="Santos F.R."/>
            <person name="Vidigal T.H.D.A."/>
            <person name="Brescovit A.D."/>
            <person name="Santos A.J."/>
        </authorList>
    </citation>
    <scope>NUCLEOTIDE SEQUENCE</scope>
    <source>
        <tissue evidence="1">Shoot tissue taken approximately 20 cm above the soil surface</tissue>
    </source>
</reference>
<dbReference type="EMBL" id="GBRH01186334">
    <property type="protein sequence ID" value="JAE11562.1"/>
    <property type="molecule type" value="Transcribed_RNA"/>
</dbReference>
<protein>
    <submittedName>
        <fullName evidence="1">Uncharacterized protein</fullName>
    </submittedName>
</protein>